<dbReference type="PANTHER" id="PTHR11358">
    <property type="entry name" value="ARGINASE/AGMATINASE"/>
    <property type="match status" value="1"/>
</dbReference>
<proteinExistence type="inferred from homology"/>
<dbReference type="SUPFAM" id="SSF52768">
    <property type="entry name" value="Arginase/deacetylase"/>
    <property type="match status" value="1"/>
</dbReference>
<evidence type="ECO:0008006" key="7">
    <source>
        <dbReference type="Google" id="ProtNLM"/>
    </source>
</evidence>
<dbReference type="Gene3D" id="3.40.800.10">
    <property type="entry name" value="Ureohydrolase domain"/>
    <property type="match status" value="1"/>
</dbReference>
<dbReference type="InParanoid" id="A0A0G4EJG8"/>
<dbReference type="CDD" id="cd09990">
    <property type="entry name" value="Agmatinase-like"/>
    <property type="match status" value="1"/>
</dbReference>
<dbReference type="PROSITE" id="PS01053">
    <property type="entry name" value="ARGINASE_1"/>
    <property type="match status" value="1"/>
</dbReference>
<dbReference type="Proteomes" id="UP000041254">
    <property type="component" value="Unassembled WGS sequence"/>
</dbReference>
<accession>A0A0G4EJG8</accession>
<evidence type="ECO:0000256" key="3">
    <source>
        <dbReference type="ARBA" id="ARBA00022801"/>
    </source>
</evidence>
<dbReference type="OMA" id="YELTTIM"/>
<evidence type="ECO:0000313" key="5">
    <source>
        <dbReference type="EMBL" id="CEL96636.1"/>
    </source>
</evidence>
<keyword evidence="2" id="KW-0479">Metal-binding</keyword>
<dbReference type="STRING" id="1169540.A0A0G4EJG8"/>
<keyword evidence="3 4" id="KW-0378">Hydrolase</keyword>
<dbReference type="GO" id="GO:0033389">
    <property type="term" value="P:putrescine biosynthetic process from arginine, via agmatine"/>
    <property type="evidence" value="ECO:0007669"/>
    <property type="project" value="TreeGrafter"/>
</dbReference>
<dbReference type="InterPro" id="IPR006035">
    <property type="entry name" value="Ureohydrolase"/>
</dbReference>
<protein>
    <recommendedName>
        <fullName evidence="7">Agmatinase</fullName>
    </recommendedName>
</protein>
<dbReference type="PRINTS" id="PR00116">
    <property type="entry name" value="ARGINASE"/>
</dbReference>
<dbReference type="OrthoDB" id="288726at2759"/>
<dbReference type="EMBL" id="CDMY01000243">
    <property type="protein sequence ID" value="CEL96636.1"/>
    <property type="molecule type" value="Genomic_DNA"/>
</dbReference>
<sequence length="405" mass="44354">MMHHRAAALQRSVALPAAAHPLHLNRRWHHPDLSKLRGWKAVEKEAEVGHAAWQREQEHALKMGLPGASSLTDKTIPTFSRGELPHFAGILTFMKAPYVEDVREVKKYDAAVVGAPFDGGTTYRSGTRFGPQGIRRISALYSPYNFEMGVDLREQMTLCDTGDVFTIPANIEKAFDQISNGVGFIAASGAFPIVLGGDHSIGFPTVRGVASCTSKKIGIVHFDRHADIQEKDLDERMHTTPYFHATNLPNVPPKNLVQIGIGGWQVPRAALPVMRQRRPTVFSVSDVEELGPEKVIEMALDRAWDGVDAVWLSFDIDCIDAAFVPGTGWPEPGGFLPREALKMVGLVAKEGLCGMEIVEVSPPYDTSDITSLMALRVIVDTLGSLVAHGKMGAHKHIIDKPFSPF</sequence>
<evidence type="ECO:0000313" key="6">
    <source>
        <dbReference type="Proteomes" id="UP000041254"/>
    </source>
</evidence>
<dbReference type="Pfam" id="PF00491">
    <property type="entry name" value="Arginase"/>
    <property type="match status" value="1"/>
</dbReference>
<keyword evidence="6" id="KW-1185">Reference proteome</keyword>
<gene>
    <name evidence="5" type="ORF">Vbra_7616</name>
</gene>
<organism evidence="5 6">
    <name type="scientific">Vitrella brassicaformis (strain CCMP3155)</name>
    <dbReference type="NCBI Taxonomy" id="1169540"/>
    <lineage>
        <taxon>Eukaryota</taxon>
        <taxon>Sar</taxon>
        <taxon>Alveolata</taxon>
        <taxon>Colpodellida</taxon>
        <taxon>Vitrellaceae</taxon>
        <taxon>Vitrella</taxon>
    </lineage>
</organism>
<dbReference type="VEuPathDB" id="CryptoDB:Vbra_7616"/>
<dbReference type="PhylomeDB" id="A0A0G4EJG8"/>
<comment type="similarity">
    <text evidence="1">Belongs to the arginase family. Agmatinase subfamily.</text>
</comment>
<dbReference type="InterPro" id="IPR023696">
    <property type="entry name" value="Ureohydrolase_dom_sf"/>
</dbReference>
<reference evidence="5 6" key="1">
    <citation type="submission" date="2014-11" db="EMBL/GenBank/DDBJ databases">
        <authorList>
            <person name="Zhu J."/>
            <person name="Qi W."/>
            <person name="Song R."/>
        </authorList>
    </citation>
    <scope>NUCLEOTIDE SEQUENCE [LARGE SCALE GENOMIC DNA]</scope>
</reference>
<evidence type="ECO:0000256" key="1">
    <source>
        <dbReference type="ARBA" id="ARBA00009227"/>
    </source>
</evidence>
<name>A0A0G4EJG8_VITBC</name>
<dbReference type="InterPro" id="IPR020855">
    <property type="entry name" value="Ureohydrolase_Mn_BS"/>
</dbReference>
<evidence type="ECO:0000256" key="4">
    <source>
        <dbReference type="RuleBase" id="RU003684"/>
    </source>
</evidence>
<dbReference type="AlphaFoldDB" id="A0A0G4EJG8"/>
<dbReference type="GO" id="GO:0008783">
    <property type="term" value="F:agmatinase activity"/>
    <property type="evidence" value="ECO:0007669"/>
    <property type="project" value="TreeGrafter"/>
</dbReference>
<evidence type="ECO:0000256" key="2">
    <source>
        <dbReference type="ARBA" id="ARBA00022723"/>
    </source>
</evidence>
<dbReference type="GO" id="GO:0046872">
    <property type="term" value="F:metal ion binding"/>
    <property type="evidence" value="ECO:0007669"/>
    <property type="project" value="UniProtKB-KW"/>
</dbReference>
<dbReference type="PANTHER" id="PTHR11358:SF26">
    <property type="entry name" value="GUANIDINO ACID HYDROLASE, MITOCHONDRIAL"/>
    <property type="match status" value="1"/>
</dbReference>
<dbReference type="PROSITE" id="PS51409">
    <property type="entry name" value="ARGINASE_2"/>
    <property type="match status" value="1"/>
</dbReference>